<reference evidence="2 3" key="1">
    <citation type="submission" date="2020-08" db="EMBL/GenBank/DDBJ databases">
        <title>Genomic Encyclopedia of Type Strains, Phase III (KMG-III): the genomes of soil and plant-associated and newly described type strains.</title>
        <authorList>
            <person name="Whitman W."/>
        </authorList>
    </citation>
    <scope>NUCLEOTIDE SEQUENCE [LARGE SCALE GENOMIC DNA]</scope>
    <source>
        <strain evidence="2 3">CECT 8960</strain>
    </source>
</reference>
<proteinExistence type="predicted"/>
<sequence length="60" mass="6007">MATASAGPDPKIVTLPESGRVRPSIMSTVVDLPAPFGPSNATTSPGAITRSTPSTARTSP</sequence>
<feature type="compositionally biased region" description="Low complexity" evidence="1">
    <location>
        <begin position="49"/>
        <end position="60"/>
    </location>
</feature>
<dbReference type="Proteomes" id="UP000520767">
    <property type="component" value="Unassembled WGS sequence"/>
</dbReference>
<gene>
    <name evidence="2" type="ORF">FHR82_004450</name>
</gene>
<organism evidence="2 3">
    <name type="scientific">Actinophytocola algeriensis</name>
    <dbReference type="NCBI Taxonomy" id="1768010"/>
    <lineage>
        <taxon>Bacteria</taxon>
        <taxon>Bacillati</taxon>
        <taxon>Actinomycetota</taxon>
        <taxon>Actinomycetes</taxon>
        <taxon>Pseudonocardiales</taxon>
        <taxon>Pseudonocardiaceae</taxon>
    </lineage>
</organism>
<name>A0A7W7Q7E1_9PSEU</name>
<comment type="caution">
    <text evidence="2">The sequence shown here is derived from an EMBL/GenBank/DDBJ whole genome shotgun (WGS) entry which is preliminary data.</text>
</comment>
<evidence type="ECO:0000256" key="1">
    <source>
        <dbReference type="SAM" id="MobiDB-lite"/>
    </source>
</evidence>
<dbReference type="AlphaFoldDB" id="A0A7W7Q7E1"/>
<accession>A0A7W7Q7E1</accession>
<dbReference type="AntiFam" id="ANF00112">
    <property type="entry name" value="Shadow ORF (opposite phnC)"/>
</dbReference>
<evidence type="ECO:0000313" key="2">
    <source>
        <dbReference type="EMBL" id="MBB4908208.1"/>
    </source>
</evidence>
<keyword evidence="3" id="KW-1185">Reference proteome</keyword>
<dbReference type="EMBL" id="JACHJQ010000004">
    <property type="protein sequence ID" value="MBB4908208.1"/>
    <property type="molecule type" value="Genomic_DNA"/>
</dbReference>
<protein>
    <submittedName>
        <fullName evidence="2">Uncharacterized protein</fullName>
    </submittedName>
</protein>
<feature type="region of interest" description="Disordered" evidence="1">
    <location>
        <begin position="35"/>
        <end position="60"/>
    </location>
</feature>
<evidence type="ECO:0000313" key="3">
    <source>
        <dbReference type="Proteomes" id="UP000520767"/>
    </source>
</evidence>